<dbReference type="InterPro" id="IPR016171">
    <property type="entry name" value="Vanillyl_alc_oxidase_C-sub2"/>
</dbReference>
<dbReference type="PANTHER" id="PTHR11748">
    <property type="entry name" value="D-LACTATE DEHYDROGENASE"/>
    <property type="match status" value="1"/>
</dbReference>
<keyword evidence="7" id="KW-0560">Oxidoreductase</keyword>
<dbReference type="InterPro" id="IPR009051">
    <property type="entry name" value="Helical_ferredxn"/>
</dbReference>
<evidence type="ECO:0000256" key="1">
    <source>
        <dbReference type="ARBA" id="ARBA00001974"/>
    </source>
</evidence>
<dbReference type="Gene3D" id="3.30.70.2190">
    <property type="match status" value="1"/>
</dbReference>
<evidence type="ECO:0000256" key="9">
    <source>
        <dbReference type="ARBA" id="ARBA00038897"/>
    </source>
</evidence>
<dbReference type="InterPro" id="IPR036318">
    <property type="entry name" value="FAD-bd_PCMH-like_sf"/>
</dbReference>
<dbReference type="PROSITE" id="PS51387">
    <property type="entry name" value="FAD_PCMH"/>
    <property type="match status" value="1"/>
</dbReference>
<dbReference type="GO" id="GO:0051536">
    <property type="term" value="F:iron-sulfur cluster binding"/>
    <property type="evidence" value="ECO:0007669"/>
    <property type="project" value="InterPro"/>
</dbReference>
<dbReference type="InterPro" id="IPR004113">
    <property type="entry name" value="FAD-bd_oxidored_4_C"/>
</dbReference>
<evidence type="ECO:0000256" key="7">
    <source>
        <dbReference type="ARBA" id="ARBA00023002"/>
    </source>
</evidence>
<dbReference type="InterPro" id="IPR006094">
    <property type="entry name" value="Oxid_FAD_bind_N"/>
</dbReference>
<dbReference type="EMBL" id="UOEO01000154">
    <property type="protein sequence ID" value="VAW21030.1"/>
    <property type="molecule type" value="Genomic_DNA"/>
</dbReference>
<dbReference type="EC" id="1.1.2.4" evidence="9"/>
<evidence type="ECO:0000256" key="4">
    <source>
        <dbReference type="ARBA" id="ARBA00022630"/>
    </source>
</evidence>
<dbReference type="Gene3D" id="3.30.465.10">
    <property type="match status" value="1"/>
</dbReference>
<dbReference type="Gene3D" id="1.10.1060.10">
    <property type="entry name" value="Alpha-helical ferredoxin"/>
    <property type="match status" value="1"/>
</dbReference>
<dbReference type="InterPro" id="IPR016167">
    <property type="entry name" value="FAD-bd_PCMH_sub1"/>
</dbReference>
<dbReference type="Gene3D" id="1.10.45.10">
    <property type="entry name" value="Vanillyl-alcohol Oxidase, Chain A, domain 4"/>
    <property type="match status" value="1"/>
</dbReference>
<proteinExistence type="inferred from homology"/>
<dbReference type="PROSITE" id="PS00198">
    <property type="entry name" value="4FE4S_FER_1"/>
    <property type="match status" value="2"/>
</dbReference>
<comment type="similarity">
    <text evidence="3">Belongs to the FAD-binding oxidoreductase/transferase type 4 family.</text>
</comment>
<dbReference type="GO" id="GO:0071949">
    <property type="term" value="F:FAD binding"/>
    <property type="evidence" value="ECO:0007669"/>
    <property type="project" value="InterPro"/>
</dbReference>
<protein>
    <recommendedName>
        <fullName evidence="9">D-lactate dehydrogenase (cytochrome)</fullName>
        <ecNumber evidence="9">1.1.2.4</ecNumber>
    </recommendedName>
</protein>
<organism evidence="12">
    <name type="scientific">hydrothermal vent metagenome</name>
    <dbReference type="NCBI Taxonomy" id="652676"/>
    <lineage>
        <taxon>unclassified sequences</taxon>
        <taxon>metagenomes</taxon>
        <taxon>ecological metagenomes</taxon>
    </lineage>
</organism>
<dbReference type="GO" id="GO:1903457">
    <property type="term" value="P:lactate catabolic process"/>
    <property type="evidence" value="ECO:0007669"/>
    <property type="project" value="TreeGrafter"/>
</dbReference>
<keyword evidence="6" id="KW-0809">Transit peptide</keyword>
<dbReference type="Pfam" id="PF13183">
    <property type="entry name" value="Fer4_8"/>
    <property type="match status" value="1"/>
</dbReference>
<evidence type="ECO:0000259" key="10">
    <source>
        <dbReference type="PROSITE" id="PS51379"/>
    </source>
</evidence>
<dbReference type="InterPro" id="IPR016164">
    <property type="entry name" value="FAD-linked_Oxase-like_C"/>
</dbReference>
<dbReference type="AlphaFoldDB" id="A0A3B0TW90"/>
<dbReference type="GO" id="GO:0008720">
    <property type="term" value="F:D-lactate dehydrogenase (NAD+) activity"/>
    <property type="evidence" value="ECO:0007669"/>
    <property type="project" value="TreeGrafter"/>
</dbReference>
<dbReference type="Pfam" id="PF01565">
    <property type="entry name" value="FAD_binding_4"/>
    <property type="match status" value="1"/>
</dbReference>
<dbReference type="Gene3D" id="3.30.70.2740">
    <property type="match status" value="1"/>
</dbReference>
<feature type="domain" description="4Fe-4S ferredoxin-type" evidence="10">
    <location>
        <begin position="533"/>
        <end position="564"/>
    </location>
</feature>
<accession>A0A3B0TW90</accession>
<evidence type="ECO:0000256" key="6">
    <source>
        <dbReference type="ARBA" id="ARBA00022946"/>
    </source>
</evidence>
<dbReference type="PROSITE" id="PS51379">
    <property type="entry name" value="4FE4S_FER_2"/>
    <property type="match status" value="1"/>
</dbReference>
<comment type="subcellular location">
    <subcellularLocation>
        <location evidence="2">Mitochondrion</location>
    </subcellularLocation>
</comment>
<dbReference type="GO" id="GO:0005739">
    <property type="term" value="C:mitochondrion"/>
    <property type="evidence" value="ECO:0007669"/>
    <property type="project" value="UniProtKB-SubCell"/>
</dbReference>
<evidence type="ECO:0000256" key="2">
    <source>
        <dbReference type="ARBA" id="ARBA00004173"/>
    </source>
</evidence>
<sequence>MNNKKNSGIAVAARLKDIIAPERLKTDPLYTYAYSGDASYFRLVPALVAIVINEEEVRAVMAAAAAENLPITFRAAGTSLSGQAVGDGVLCVLGDGWKNIDISADGDQITLGPGTIVSKANDVLRPFRRKIGPDPASLNICKIGGVVANNSSGMCCGVAQNTYHTMTRLRLILNDGSVLDSGKAASRAAFAAARPDIIEGLKTLAEKTRGDNQLVDLIRKKYEIKNTVGYSLNALIDFDDPIDILTHLMVGSEGTLGFVSQITYNTVPDHPFKATALVAFPTNHIAAQGVQALYNVGVSAAEFIERKALATVEHLPAMKPFLPLLSETSPAVLIEIMAKDERQLDIDIKTACEAMIKVGALSEPVFYKEVQLQAGLWDVRKGLFASVGSSRPQGSLMLTEDVAVPIDQLAAAVDDLRLVLDRNGFEDGIIFGHALAGNLHFQMHADFTVPGELARFEKFSAELAKMVSVDYQGSLKAEHGTGRAVAPFVEQEWGKKAYWLMHAIKELLDPENLLNPGVLLNDDDKAHISHIKQMPASDKIIDLCIECGLCEPACPSAGLTLSPRQRIAVIREQARLELTGGDNDLLQALKQGFFEAGMDLCAACNLCSISCPIDIETGTMILGRRQRKQGGFATSMAALAAKNTPAIEGVTRLVFAARQGLGKLGGDKFVDNLGGTLNRVSAHKIAKISKSLRPGPGAPRPRPKIINPPLGNVIYFPACASRMFGAPKTELNLLPVTEAIMVLLERAGFNPVLPKKLAGQCCGQPFLSKGFPDQAGALGNKLSSNLAALADKNNALIITDMSSCALHMQQDGVLISDSVEFLAEKILPHLSLDHRIDQVALHHNCAAQHLGEQKAMAALASACAENVAVLSSVTCCGFAGDKGLYHPELNAHATRFAKDDLPKNCTIGVSSSASCAAGLSGQLAIDFVSVASLLEYVSRP</sequence>
<evidence type="ECO:0000313" key="12">
    <source>
        <dbReference type="EMBL" id="VAW21030.1"/>
    </source>
</evidence>
<feature type="domain" description="FAD-binding PCMH-type" evidence="11">
    <location>
        <begin position="41"/>
        <end position="269"/>
    </location>
</feature>
<keyword evidence="4" id="KW-0285">Flavoprotein</keyword>
<evidence type="ECO:0000256" key="5">
    <source>
        <dbReference type="ARBA" id="ARBA00022827"/>
    </source>
</evidence>
<keyword evidence="8" id="KW-0496">Mitochondrion</keyword>
<dbReference type="InterPro" id="IPR016169">
    <property type="entry name" value="FAD-bd_PCMH_sub2"/>
</dbReference>
<keyword evidence="5" id="KW-0274">FAD</keyword>
<dbReference type="SUPFAM" id="SSF56176">
    <property type="entry name" value="FAD-binding/transporter-associated domain-like"/>
    <property type="match status" value="1"/>
</dbReference>
<dbReference type="InterPro" id="IPR017900">
    <property type="entry name" value="4Fe4S_Fe_S_CS"/>
</dbReference>
<dbReference type="Pfam" id="PF02913">
    <property type="entry name" value="FAD-oxidase_C"/>
    <property type="match status" value="1"/>
</dbReference>
<reference evidence="12" key="1">
    <citation type="submission" date="2018-06" db="EMBL/GenBank/DDBJ databases">
        <authorList>
            <person name="Zhirakovskaya E."/>
        </authorList>
    </citation>
    <scope>NUCLEOTIDE SEQUENCE</scope>
</reference>
<evidence type="ECO:0000259" key="11">
    <source>
        <dbReference type="PROSITE" id="PS51387"/>
    </source>
</evidence>
<dbReference type="SUPFAM" id="SSF46548">
    <property type="entry name" value="alpha-helical ferredoxin"/>
    <property type="match status" value="1"/>
</dbReference>
<dbReference type="InterPro" id="IPR004017">
    <property type="entry name" value="Cys_rich_dom"/>
</dbReference>
<dbReference type="SUPFAM" id="SSF55103">
    <property type="entry name" value="FAD-linked oxidases, C-terminal domain"/>
    <property type="match status" value="1"/>
</dbReference>
<evidence type="ECO:0000256" key="8">
    <source>
        <dbReference type="ARBA" id="ARBA00023128"/>
    </source>
</evidence>
<dbReference type="GO" id="GO:0004458">
    <property type="term" value="F:D-lactate dehydrogenase (cytochrome) activity"/>
    <property type="evidence" value="ECO:0007669"/>
    <property type="project" value="UniProtKB-EC"/>
</dbReference>
<dbReference type="InterPro" id="IPR016166">
    <property type="entry name" value="FAD-bd_PCMH"/>
</dbReference>
<dbReference type="Pfam" id="PF02754">
    <property type="entry name" value="CCG"/>
    <property type="match status" value="2"/>
</dbReference>
<gene>
    <name evidence="12" type="ORF">MNBD_ALPHA12-2064</name>
</gene>
<name>A0A3B0TW90_9ZZZZ</name>
<evidence type="ECO:0000256" key="3">
    <source>
        <dbReference type="ARBA" id="ARBA00008000"/>
    </source>
</evidence>
<dbReference type="PANTHER" id="PTHR11748:SF111">
    <property type="entry name" value="D-LACTATE DEHYDROGENASE, MITOCHONDRIAL-RELATED"/>
    <property type="match status" value="1"/>
</dbReference>
<comment type="cofactor">
    <cofactor evidence="1">
        <name>FAD</name>
        <dbReference type="ChEBI" id="CHEBI:57692"/>
    </cofactor>
</comment>
<dbReference type="InterPro" id="IPR017896">
    <property type="entry name" value="4Fe4S_Fe-S-bd"/>
</dbReference>
<dbReference type="Gene3D" id="3.30.43.10">
    <property type="entry name" value="Uridine Diphospho-n-acetylenolpyruvylglucosamine Reductase, domain 2"/>
    <property type="match status" value="1"/>
</dbReference>